<dbReference type="EMBL" id="AGBW02011129">
    <property type="protein sequence ID" value="OWR47178.1"/>
    <property type="molecule type" value="Genomic_DNA"/>
</dbReference>
<feature type="transmembrane region" description="Helical" evidence="7">
    <location>
        <begin position="15"/>
        <end position="38"/>
    </location>
</feature>
<evidence type="ECO:0000256" key="2">
    <source>
        <dbReference type="ARBA" id="ARBA00009751"/>
    </source>
</evidence>
<dbReference type="InParanoid" id="A0A212F0A0"/>
<dbReference type="KEGG" id="dpl:KGM_211477"/>
<gene>
    <name evidence="8" type="ORF">KGM_211477</name>
</gene>
<proteinExistence type="inferred from homology"/>
<accession>A0A212F0A0</accession>
<sequence length="483" mass="52759">MWDASSFLSSLTPKFYVALTGTSSLISGLILIFEWWYFKKYGTSFIEQTEMMPASLPPSVTRDWSLVKLLILKSESHVSLNHLGPWLGGNGDGDPLDLKVWRNPMSLLRGAEYGRLWGAVRRAPLTYYDMNLSAQEHQAWFCSGAGTSGVDETLARAWREREPAARVACARAALALRPDCAAALLLLAEEDAPTVLEAERVLRRAWRAGEASWRSLAAAGSAAAAARREAAVLAHVKRRAAMCARRLGRLRDAARLFRELARDAPPALSSLSLHENLIEVLLEQKAYADVQALLARYDDACLSLPRSATVCYTAALLKARAAASSFSTSNTARSLIESALEAARRAIDYNAHVPEYLLELRPLTLPPEHYLRRGDSEAVAYAFWHLRHWRAVDGALELLSVAWTAAGRGAYVTAWSSCADRELLPAHHPPPLMPRGYTPGLLPLAAALCGAAALLAALAQRWPSLALAALDPRRVLLALLAAL</sequence>
<evidence type="ECO:0000256" key="4">
    <source>
        <dbReference type="ARBA" id="ARBA00022989"/>
    </source>
</evidence>
<keyword evidence="4 7" id="KW-1133">Transmembrane helix</keyword>
<evidence type="ECO:0000256" key="1">
    <source>
        <dbReference type="ARBA" id="ARBA00004141"/>
    </source>
</evidence>
<dbReference type="InterPro" id="IPR007311">
    <property type="entry name" value="ST7"/>
</dbReference>
<evidence type="ECO:0000256" key="5">
    <source>
        <dbReference type="ARBA" id="ARBA00023136"/>
    </source>
</evidence>
<dbReference type="GO" id="GO:0016020">
    <property type="term" value="C:membrane"/>
    <property type="evidence" value="ECO:0007669"/>
    <property type="project" value="UniProtKB-SubCell"/>
</dbReference>
<comment type="similarity">
    <text evidence="2">Belongs to the ST7 family.</text>
</comment>
<dbReference type="Proteomes" id="UP000007151">
    <property type="component" value="Unassembled WGS sequence"/>
</dbReference>
<evidence type="ECO:0000256" key="3">
    <source>
        <dbReference type="ARBA" id="ARBA00022692"/>
    </source>
</evidence>
<comment type="caution">
    <text evidence="8">The sequence shown here is derived from an EMBL/GenBank/DDBJ whole genome shotgun (WGS) entry which is preliminary data.</text>
</comment>
<evidence type="ECO:0000313" key="8">
    <source>
        <dbReference type="EMBL" id="OWR47178.1"/>
    </source>
</evidence>
<organism evidence="8 9">
    <name type="scientific">Danaus plexippus plexippus</name>
    <dbReference type="NCBI Taxonomy" id="278856"/>
    <lineage>
        <taxon>Eukaryota</taxon>
        <taxon>Metazoa</taxon>
        <taxon>Ecdysozoa</taxon>
        <taxon>Arthropoda</taxon>
        <taxon>Hexapoda</taxon>
        <taxon>Insecta</taxon>
        <taxon>Pterygota</taxon>
        <taxon>Neoptera</taxon>
        <taxon>Endopterygota</taxon>
        <taxon>Lepidoptera</taxon>
        <taxon>Glossata</taxon>
        <taxon>Ditrysia</taxon>
        <taxon>Papilionoidea</taxon>
        <taxon>Nymphalidae</taxon>
        <taxon>Danainae</taxon>
        <taxon>Danaini</taxon>
        <taxon>Danaina</taxon>
        <taxon>Danaus</taxon>
        <taxon>Danaus</taxon>
    </lineage>
</organism>
<feature type="transmembrane region" description="Helical" evidence="7">
    <location>
        <begin position="441"/>
        <end position="462"/>
    </location>
</feature>
<evidence type="ECO:0000256" key="7">
    <source>
        <dbReference type="SAM" id="Phobius"/>
    </source>
</evidence>
<dbReference type="FunCoup" id="A0A212F0A0">
    <property type="interactions" value="990"/>
</dbReference>
<dbReference type="eggNOG" id="KOG3807">
    <property type="taxonomic scope" value="Eukaryota"/>
</dbReference>
<comment type="subcellular location">
    <subcellularLocation>
        <location evidence="1">Membrane</location>
        <topology evidence="1">Multi-pass membrane protein</topology>
    </subcellularLocation>
</comment>
<protein>
    <recommendedName>
        <fullName evidence="6">Protein ST7 homolog</fullName>
    </recommendedName>
</protein>
<dbReference type="AlphaFoldDB" id="A0A212F0A0"/>
<dbReference type="PANTHER" id="PTHR12745">
    <property type="entry name" value="SUPPRESSION OF TUMORIGENICITY 7"/>
    <property type="match status" value="1"/>
</dbReference>
<name>A0A212F0A0_DANPL</name>
<reference evidence="8 9" key="1">
    <citation type="journal article" date="2011" name="Cell">
        <title>The monarch butterfly genome yields insights into long-distance migration.</title>
        <authorList>
            <person name="Zhan S."/>
            <person name="Merlin C."/>
            <person name="Boore J.L."/>
            <person name="Reppert S.M."/>
        </authorList>
    </citation>
    <scope>NUCLEOTIDE SEQUENCE [LARGE SCALE GENOMIC DNA]</scope>
    <source>
        <strain evidence="8">F-2</strain>
    </source>
</reference>
<keyword evidence="9" id="KW-1185">Reference proteome</keyword>
<keyword evidence="5 7" id="KW-0472">Membrane</keyword>
<dbReference type="Pfam" id="PF04184">
    <property type="entry name" value="ST7"/>
    <property type="match status" value="2"/>
</dbReference>
<evidence type="ECO:0000256" key="6">
    <source>
        <dbReference type="ARBA" id="ARBA00040270"/>
    </source>
</evidence>
<evidence type="ECO:0000313" key="9">
    <source>
        <dbReference type="Proteomes" id="UP000007151"/>
    </source>
</evidence>
<keyword evidence="3 7" id="KW-0812">Transmembrane</keyword>
<dbReference type="PANTHER" id="PTHR12745:SF6">
    <property type="entry name" value="PROTEIN ST7 HOMOLOG"/>
    <property type="match status" value="1"/>
</dbReference>